<sequence>MAATLAQEPRHHPSRPPLAPAAAHAPNSAAAACSTPRRGKTSPHASSRHASSSSSSSSLPSCSAARVAVTPAPHATATAPVTMRMRSLSVSFQGESFVYETPRAAAPRRAPAAAAARPRPTTRRRGEAENERPSPPPASKATDALARSLDCSLHRKESILAAVRLLRSSISPGNAAAAAAPDANAATDTDTEARRPISPRRRGSGRRRTAACGGYPESGAAAPDLHLPEAILGRPNLADAAGDLAGERAVHHQFRDGGEEGEQRGGQDRGGAQAAAARQPPTAVALPQRSRRRRRRCPELRCRVKMQIMLKALHSAWKDISTLRDNVSFKRSKLQLQKQKLKLFGILKGQISYLEEWSDVENNHSSSMSEAIKALEASTIRLPIVCGAKADAQGVKKVVSSALTKMDTMASSMWSLLSKVEGMSSMVFELAKVVSQEQMLLDQSRDLFSAVAVMHVKLCSLQACILQRN</sequence>
<feature type="compositionally biased region" description="Low complexity" evidence="2">
    <location>
        <begin position="42"/>
        <end position="82"/>
    </location>
</feature>
<dbReference type="AlphaFoldDB" id="B9G865"/>
<feature type="compositionally biased region" description="Low complexity" evidence="2">
    <location>
        <begin position="101"/>
        <end position="119"/>
    </location>
</feature>
<feature type="compositionally biased region" description="Low complexity" evidence="2">
    <location>
        <begin position="270"/>
        <end position="279"/>
    </location>
</feature>
<dbReference type="InterPro" id="IPR007573">
    <property type="entry name" value="QWRF"/>
</dbReference>
<dbReference type="Proteomes" id="UP000007752">
    <property type="component" value="Chromosome 10"/>
</dbReference>
<evidence type="ECO:0000313" key="3">
    <source>
        <dbReference type="EMBL" id="EEE50800.1"/>
    </source>
</evidence>
<gene>
    <name evidence="3" type="ORF">OsJ_31172</name>
</gene>
<dbReference type="Pfam" id="PF04484">
    <property type="entry name" value="QWRF"/>
    <property type="match status" value="1"/>
</dbReference>
<name>B9G865_ORYSJ</name>
<feature type="compositionally biased region" description="Low complexity" evidence="2">
    <location>
        <begin position="175"/>
        <end position="188"/>
    </location>
</feature>
<feature type="region of interest" description="Disordered" evidence="2">
    <location>
        <begin position="1"/>
        <end position="82"/>
    </location>
</feature>
<evidence type="ECO:0000256" key="1">
    <source>
        <dbReference type="ARBA" id="ARBA00010016"/>
    </source>
</evidence>
<feature type="region of interest" description="Disordered" evidence="2">
    <location>
        <begin position="174"/>
        <end position="222"/>
    </location>
</feature>
<reference evidence="3" key="1">
    <citation type="journal article" date="2005" name="PLoS Biol.">
        <title>The genomes of Oryza sativa: a history of duplications.</title>
        <authorList>
            <person name="Yu J."/>
            <person name="Wang J."/>
            <person name="Lin W."/>
            <person name="Li S."/>
            <person name="Li H."/>
            <person name="Zhou J."/>
            <person name="Ni P."/>
            <person name="Dong W."/>
            <person name="Hu S."/>
            <person name="Zeng C."/>
            <person name="Zhang J."/>
            <person name="Zhang Y."/>
            <person name="Li R."/>
            <person name="Xu Z."/>
            <person name="Li S."/>
            <person name="Li X."/>
            <person name="Zheng H."/>
            <person name="Cong L."/>
            <person name="Lin L."/>
            <person name="Yin J."/>
            <person name="Geng J."/>
            <person name="Li G."/>
            <person name="Shi J."/>
            <person name="Liu J."/>
            <person name="Lv H."/>
            <person name="Li J."/>
            <person name="Wang J."/>
            <person name="Deng Y."/>
            <person name="Ran L."/>
            <person name="Shi X."/>
            <person name="Wang X."/>
            <person name="Wu Q."/>
            <person name="Li C."/>
            <person name="Ren X."/>
            <person name="Wang J."/>
            <person name="Wang X."/>
            <person name="Li D."/>
            <person name="Liu D."/>
            <person name="Zhang X."/>
            <person name="Ji Z."/>
            <person name="Zhao W."/>
            <person name="Sun Y."/>
            <person name="Zhang Z."/>
            <person name="Bao J."/>
            <person name="Han Y."/>
            <person name="Dong L."/>
            <person name="Ji J."/>
            <person name="Chen P."/>
            <person name="Wu S."/>
            <person name="Liu J."/>
            <person name="Xiao Y."/>
            <person name="Bu D."/>
            <person name="Tan J."/>
            <person name="Yang L."/>
            <person name="Ye C."/>
            <person name="Zhang J."/>
            <person name="Xu J."/>
            <person name="Zhou Y."/>
            <person name="Yu Y."/>
            <person name="Zhang B."/>
            <person name="Zhuang S."/>
            <person name="Wei H."/>
            <person name="Liu B."/>
            <person name="Lei M."/>
            <person name="Yu H."/>
            <person name="Li Y."/>
            <person name="Xu H."/>
            <person name="Wei S."/>
            <person name="He X."/>
            <person name="Fang L."/>
            <person name="Zhang Z."/>
            <person name="Zhang Y."/>
            <person name="Huang X."/>
            <person name="Su Z."/>
            <person name="Tong W."/>
            <person name="Li J."/>
            <person name="Tong Z."/>
            <person name="Li S."/>
            <person name="Ye J."/>
            <person name="Wang L."/>
            <person name="Fang L."/>
            <person name="Lei T."/>
            <person name="Chen C."/>
            <person name="Chen H."/>
            <person name="Xu Z."/>
            <person name="Li H."/>
            <person name="Huang H."/>
            <person name="Zhang F."/>
            <person name="Xu H."/>
            <person name="Li N."/>
            <person name="Zhao C."/>
            <person name="Li S."/>
            <person name="Dong L."/>
            <person name="Huang Y."/>
            <person name="Li L."/>
            <person name="Xi Y."/>
            <person name="Qi Q."/>
            <person name="Li W."/>
            <person name="Zhang B."/>
            <person name="Hu W."/>
            <person name="Zhang Y."/>
            <person name="Tian X."/>
            <person name="Jiao Y."/>
            <person name="Liang X."/>
            <person name="Jin J."/>
            <person name="Gao L."/>
            <person name="Zheng W."/>
            <person name="Hao B."/>
            <person name="Liu S."/>
            <person name="Wang W."/>
            <person name="Yuan L."/>
            <person name="Cao M."/>
            <person name="McDermott J."/>
            <person name="Samudrala R."/>
            <person name="Wang J."/>
            <person name="Wong G.K."/>
            <person name="Yang H."/>
        </authorList>
    </citation>
    <scope>NUCLEOTIDE SEQUENCE [LARGE SCALE GENOMIC DNA]</scope>
</reference>
<dbReference type="PANTHER" id="PTHR31807">
    <property type="entry name" value="AUGMIN FAMILY MEMBER"/>
    <property type="match status" value="1"/>
</dbReference>
<protein>
    <submittedName>
        <fullName evidence="3">Uncharacterized protein</fullName>
    </submittedName>
</protein>
<dbReference type="PANTHER" id="PTHR31807:SF2">
    <property type="entry name" value="PROTEIN SNOWY COTYLEDON 3"/>
    <property type="match status" value="1"/>
</dbReference>
<comment type="similarity">
    <text evidence="1">Belongs to the QWRF family.</text>
</comment>
<reference evidence="3" key="2">
    <citation type="submission" date="2008-12" db="EMBL/GenBank/DDBJ databases">
        <title>Improved gene annotation of the rice (Oryza sativa) genomes.</title>
        <authorList>
            <person name="Wang J."/>
            <person name="Li R."/>
            <person name="Fan W."/>
            <person name="Huang Q."/>
            <person name="Zhang J."/>
            <person name="Zhou Y."/>
            <person name="Hu Y."/>
            <person name="Zi S."/>
            <person name="Li J."/>
            <person name="Ni P."/>
            <person name="Zheng H."/>
            <person name="Zhang Y."/>
            <person name="Zhao M."/>
            <person name="Hao Q."/>
            <person name="McDermott J."/>
            <person name="Samudrala R."/>
            <person name="Kristiansen K."/>
            <person name="Wong G.K.-S."/>
        </authorList>
    </citation>
    <scope>NUCLEOTIDE SEQUENCE</scope>
</reference>
<feature type="compositionally biased region" description="Basic and acidic residues" evidence="2">
    <location>
        <begin position="253"/>
        <end position="267"/>
    </location>
</feature>
<evidence type="ECO:0000256" key="2">
    <source>
        <dbReference type="SAM" id="MobiDB-lite"/>
    </source>
</evidence>
<feature type="compositionally biased region" description="Basic residues" evidence="2">
    <location>
        <begin position="197"/>
        <end position="209"/>
    </location>
</feature>
<feature type="region of interest" description="Disordered" evidence="2">
    <location>
        <begin position="253"/>
        <end position="296"/>
    </location>
</feature>
<feature type="compositionally biased region" description="Low complexity" evidence="2">
    <location>
        <begin position="20"/>
        <end position="32"/>
    </location>
</feature>
<feature type="region of interest" description="Disordered" evidence="2">
    <location>
        <begin position="101"/>
        <end position="145"/>
    </location>
</feature>
<dbReference type="EMBL" id="CM000147">
    <property type="protein sequence ID" value="EEE50800.1"/>
    <property type="molecule type" value="Genomic_DNA"/>
</dbReference>
<accession>B9G865</accession>
<organism evidence="3">
    <name type="scientific">Oryza sativa subsp. japonica</name>
    <name type="common">Rice</name>
    <dbReference type="NCBI Taxonomy" id="39947"/>
    <lineage>
        <taxon>Eukaryota</taxon>
        <taxon>Viridiplantae</taxon>
        <taxon>Streptophyta</taxon>
        <taxon>Embryophyta</taxon>
        <taxon>Tracheophyta</taxon>
        <taxon>Spermatophyta</taxon>
        <taxon>Magnoliopsida</taxon>
        <taxon>Liliopsida</taxon>
        <taxon>Poales</taxon>
        <taxon>Poaceae</taxon>
        <taxon>BOP clade</taxon>
        <taxon>Oryzoideae</taxon>
        <taxon>Oryzeae</taxon>
        <taxon>Oryzinae</taxon>
        <taxon>Oryza</taxon>
        <taxon>Oryza sativa</taxon>
    </lineage>
</organism>
<proteinExistence type="inferred from homology"/>